<feature type="region of interest" description="Disordered" evidence="1">
    <location>
        <begin position="309"/>
        <end position="340"/>
    </location>
</feature>
<dbReference type="OrthoDB" id="10638642at2759"/>
<feature type="region of interest" description="Disordered" evidence="1">
    <location>
        <begin position="134"/>
        <end position="180"/>
    </location>
</feature>
<organism evidence="3 4">
    <name type="scientific">Massarina eburnea CBS 473.64</name>
    <dbReference type="NCBI Taxonomy" id="1395130"/>
    <lineage>
        <taxon>Eukaryota</taxon>
        <taxon>Fungi</taxon>
        <taxon>Dikarya</taxon>
        <taxon>Ascomycota</taxon>
        <taxon>Pezizomycotina</taxon>
        <taxon>Dothideomycetes</taxon>
        <taxon>Pleosporomycetidae</taxon>
        <taxon>Pleosporales</taxon>
        <taxon>Massarineae</taxon>
        <taxon>Massarinaceae</taxon>
        <taxon>Massarina</taxon>
    </lineage>
</organism>
<evidence type="ECO:0000313" key="3">
    <source>
        <dbReference type="EMBL" id="KAF2635886.1"/>
    </source>
</evidence>
<protein>
    <submittedName>
        <fullName evidence="3">Uncharacterized protein</fullName>
    </submittedName>
</protein>
<feature type="transmembrane region" description="Helical" evidence="2">
    <location>
        <begin position="379"/>
        <end position="401"/>
    </location>
</feature>
<feature type="compositionally biased region" description="Polar residues" evidence="1">
    <location>
        <begin position="318"/>
        <end position="327"/>
    </location>
</feature>
<accession>A0A6A6RL20</accession>
<keyword evidence="4" id="KW-1185">Reference proteome</keyword>
<proteinExistence type="predicted"/>
<dbReference type="EMBL" id="MU006802">
    <property type="protein sequence ID" value="KAF2635886.1"/>
    <property type="molecule type" value="Genomic_DNA"/>
</dbReference>
<name>A0A6A6RL20_9PLEO</name>
<sequence length="403" mass="45247">MSPFNSVRSFWQRLSKDWIPFDVGNDPHLLHIHRDERPCNASEFDPLLCFNSHAPSGLCCEGANRVLFDEASQTKPPAQVHVSNRAVSKRDIENARSAPLSAPAAVITLDTHFRKWQRQKVTYRSLSAAAAEGHISNARQSQSPSPHKWLNTHASTSDVRLSQEEQINAPSPPPNALSQIPTETQNVISPPVPANSQQQLPALRRMPQPNPSRQKPPQSPRTHEALEAITRILHHSLNTQRESAIPYAAYSPPSTMGGHSPSSSTLNIAPGHFRGAISPLDLERGSYNTFSAHDRDSRHPLHVPPRLGFGASLDDRANQSGPSSFSTDSDEDYHDYMSRESRDRSAEIRRRRSWEWEGRRDSRDSWDIDFRDWETCLTVYTFGCLLVVGLAFCVVTVWILLHQ</sequence>
<feature type="compositionally biased region" description="Polar residues" evidence="1">
    <location>
        <begin position="152"/>
        <end position="169"/>
    </location>
</feature>
<dbReference type="AlphaFoldDB" id="A0A6A6RL20"/>
<evidence type="ECO:0000313" key="4">
    <source>
        <dbReference type="Proteomes" id="UP000799753"/>
    </source>
</evidence>
<evidence type="ECO:0000256" key="1">
    <source>
        <dbReference type="SAM" id="MobiDB-lite"/>
    </source>
</evidence>
<keyword evidence="2" id="KW-0812">Transmembrane</keyword>
<keyword evidence="2" id="KW-0472">Membrane</keyword>
<evidence type="ECO:0000256" key="2">
    <source>
        <dbReference type="SAM" id="Phobius"/>
    </source>
</evidence>
<reference evidence="3" key="1">
    <citation type="journal article" date="2020" name="Stud. Mycol.">
        <title>101 Dothideomycetes genomes: a test case for predicting lifestyles and emergence of pathogens.</title>
        <authorList>
            <person name="Haridas S."/>
            <person name="Albert R."/>
            <person name="Binder M."/>
            <person name="Bloem J."/>
            <person name="Labutti K."/>
            <person name="Salamov A."/>
            <person name="Andreopoulos B."/>
            <person name="Baker S."/>
            <person name="Barry K."/>
            <person name="Bills G."/>
            <person name="Bluhm B."/>
            <person name="Cannon C."/>
            <person name="Castanera R."/>
            <person name="Culley D."/>
            <person name="Daum C."/>
            <person name="Ezra D."/>
            <person name="Gonzalez J."/>
            <person name="Henrissat B."/>
            <person name="Kuo A."/>
            <person name="Liang C."/>
            <person name="Lipzen A."/>
            <person name="Lutzoni F."/>
            <person name="Magnuson J."/>
            <person name="Mondo S."/>
            <person name="Nolan M."/>
            <person name="Ohm R."/>
            <person name="Pangilinan J."/>
            <person name="Park H.-J."/>
            <person name="Ramirez L."/>
            <person name="Alfaro M."/>
            <person name="Sun H."/>
            <person name="Tritt A."/>
            <person name="Yoshinaga Y."/>
            <person name="Zwiers L.-H."/>
            <person name="Turgeon B."/>
            <person name="Goodwin S."/>
            <person name="Spatafora J."/>
            <person name="Crous P."/>
            <person name="Grigoriev I."/>
        </authorList>
    </citation>
    <scope>NUCLEOTIDE SEQUENCE</scope>
    <source>
        <strain evidence="3">CBS 473.64</strain>
    </source>
</reference>
<dbReference type="Proteomes" id="UP000799753">
    <property type="component" value="Unassembled WGS sequence"/>
</dbReference>
<gene>
    <name evidence="3" type="ORF">P280DRAFT_534489</name>
</gene>
<keyword evidence="2" id="KW-1133">Transmembrane helix</keyword>